<dbReference type="EMBL" id="RCHS01003241">
    <property type="protein sequence ID" value="RMX43192.1"/>
    <property type="molecule type" value="Genomic_DNA"/>
</dbReference>
<keyword evidence="2" id="KW-0812">Transmembrane</keyword>
<name>A0A3M6TP58_POCDA</name>
<evidence type="ECO:0000313" key="4">
    <source>
        <dbReference type="Proteomes" id="UP000275408"/>
    </source>
</evidence>
<gene>
    <name evidence="3" type="ORF">pdam_00009720</name>
</gene>
<feature type="compositionally biased region" description="Low complexity" evidence="1">
    <location>
        <begin position="62"/>
        <end position="80"/>
    </location>
</feature>
<comment type="caution">
    <text evidence="3">The sequence shown here is derived from an EMBL/GenBank/DDBJ whole genome shotgun (WGS) entry which is preliminary data.</text>
</comment>
<keyword evidence="2" id="KW-0472">Membrane</keyword>
<dbReference type="AlphaFoldDB" id="A0A3M6TP58"/>
<accession>A0A3M6TP58</accession>
<evidence type="ECO:0000313" key="3">
    <source>
        <dbReference type="EMBL" id="RMX43192.1"/>
    </source>
</evidence>
<sequence length="124" mass="13667">MIILNETNPNGSCQLNINKKLLSSVVTLFVFINTFRYSTIFLVTIVLIAMVELSETRGRSGGFRSFRTSRTRSSSGGSSSKPKITKYTTITATSARSPVIVSQTKPGSRLGTFMKVVFAHTMHR</sequence>
<keyword evidence="4" id="KW-1185">Reference proteome</keyword>
<dbReference type="Proteomes" id="UP000275408">
    <property type="component" value="Unassembled WGS sequence"/>
</dbReference>
<proteinExistence type="predicted"/>
<evidence type="ECO:0000256" key="1">
    <source>
        <dbReference type="SAM" id="MobiDB-lite"/>
    </source>
</evidence>
<feature type="region of interest" description="Disordered" evidence="1">
    <location>
        <begin position="58"/>
        <end position="87"/>
    </location>
</feature>
<evidence type="ECO:0000256" key="2">
    <source>
        <dbReference type="SAM" id="Phobius"/>
    </source>
</evidence>
<organism evidence="3 4">
    <name type="scientific">Pocillopora damicornis</name>
    <name type="common">Cauliflower coral</name>
    <name type="synonym">Millepora damicornis</name>
    <dbReference type="NCBI Taxonomy" id="46731"/>
    <lineage>
        <taxon>Eukaryota</taxon>
        <taxon>Metazoa</taxon>
        <taxon>Cnidaria</taxon>
        <taxon>Anthozoa</taxon>
        <taxon>Hexacorallia</taxon>
        <taxon>Scleractinia</taxon>
        <taxon>Astrocoeniina</taxon>
        <taxon>Pocilloporidae</taxon>
        <taxon>Pocillopora</taxon>
    </lineage>
</organism>
<feature type="transmembrane region" description="Helical" evidence="2">
    <location>
        <begin position="25"/>
        <end position="51"/>
    </location>
</feature>
<keyword evidence="2" id="KW-1133">Transmembrane helix</keyword>
<dbReference type="OrthoDB" id="5980977at2759"/>
<reference evidence="3 4" key="1">
    <citation type="journal article" date="2018" name="Sci. Rep.">
        <title>Comparative analysis of the Pocillopora damicornis genome highlights role of immune system in coral evolution.</title>
        <authorList>
            <person name="Cunning R."/>
            <person name="Bay R.A."/>
            <person name="Gillette P."/>
            <person name="Baker A.C."/>
            <person name="Traylor-Knowles N."/>
        </authorList>
    </citation>
    <scope>NUCLEOTIDE SEQUENCE [LARGE SCALE GENOMIC DNA]</scope>
    <source>
        <strain evidence="3">RSMAS</strain>
        <tissue evidence="3">Whole animal</tissue>
    </source>
</reference>
<protein>
    <submittedName>
        <fullName evidence="3">Uncharacterized protein</fullName>
    </submittedName>
</protein>